<evidence type="ECO:0000313" key="1">
    <source>
        <dbReference type="EMBL" id="PJI32485.1"/>
    </source>
</evidence>
<name>A0A2H9ULC6_9GAMM</name>
<proteinExistence type="predicted"/>
<dbReference type="Proteomes" id="UP000242351">
    <property type="component" value="Unassembled WGS sequence"/>
</dbReference>
<sequence length="327" mass="39011">MIDYSPHTKYTAQKIQDKVTRGAYFYSSFSIDNGIGSTTNIKKLIEKLTDRYDLNLTSRQRNYRLKTGKPIADLIVQDVMYENRWLFILLITTPNSHKHSKQPIHANEQQEQIGKDKIFEMEELSFSREHIIAETELIHSYFKDDEVLKFVMSKPYLELDFAGCSAELVRMTHKKYKSNSDKFYKTPSKPFSWTWRWKKEVIAKKKTDLVNIINRYVSQPNKAKPIEDIVKWQSYFQTYAVFRGMRQQVGRLYTLGKLFFYSRGKQRWDDSNLPTLKLYFAPRYETYADSYEEYCLKREIYLNFDKELPRDISSGLDMHKVIEFLEK</sequence>
<comment type="caution">
    <text evidence="1">The sequence shown here is derived from an EMBL/GenBank/DDBJ whole genome shotgun (WGS) entry which is preliminary data.</text>
</comment>
<gene>
    <name evidence="1" type="ORF">CU320_08615</name>
</gene>
<dbReference type="RefSeq" id="WP_100357737.1">
    <property type="nucleotide sequence ID" value="NZ_PGOZ01000009.1"/>
</dbReference>
<accession>A0A2H9ULC6</accession>
<reference evidence="1 2" key="1">
    <citation type="submission" date="2017-11" db="EMBL/GenBank/DDBJ databases">
        <authorList>
            <person name="Han C.G."/>
        </authorList>
    </citation>
    <scope>NUCLEOTIDE SEQUENCE [LARGE SCALE GENOMIC DNA]</scope>
    <source>
        <strain evidence="1 2">ANC 5347</strain>
    </source>
</reference>
<dbReference type="EMBL" id="PGOZ01000009">
    <property type="protein sequence ID" value="PJI32485.1"/>
    <property type="molecule type" value="Genomic_DNA"/>
</dbReference>
<organism evidence="1 2">
    <name type="scientific">Acinetobacter pseudolwoffii</name>
    <dbReference type="NCBI Taxonomy" id="2053287"/>
    <lineage>
        <taxon>Bacteria</taxon>
        <taxon>Pseudomonadati</taxon>
        <taxon>Pseudomonadota</taxon>
        <taxon>Gammaproteobacteria</taxon>
        <taxon>Moraxellales</taxon>
        <taxon>Moraxellaceae</taxon>
        <taxon>Acinetobacter</taxon>
    </lineage>
</organism>
<reference evidence="1 2" key="2">
    <citation type="submission" date="2017-12" db="EMBL/GenBank/DDBJ databases">
        <title>Revising the taxonomy of the Acinetobacter lwoffii group: the description of Acinetobacter pseudolwoffii sp. nov. and emended description of Acinetobacter lwoffii.</title>
        <authorList>
            <person name="Nemec A."/>
        </authorList>
    </citation>
    <scope>NUCLEOTIDE SEQUENCE [LARGE SCALE GENOMIC DNA]</scope>
    <source>
        <strain evidence="1 2">ANC 5347</strain>
    </source>
</reference>
<protein>
    <submittedName>
        <fullName evidence="1">Uncharacterized protein</fullName>
    </submittedName>
</protein>
<evidence type="ECO:0000313" key="2">
    <source>
        <dbReference type="Proteomes" id="UP000242351"/>
    </source>
</evidence>
<dbReference type="AlphaFoldDB" id="A0A2H9ULC6"/>